<dbReference type="AlphaFoldDB" id="A0A6N2MFL2"/>
<proteinExistence type="predicted"/>
<gene>
    <name evidence="3" type="ORF">SVIM_LOCUS367262</name>
</gene>
<evidence type="ECO:0000256" key="2">
    <source>
        <dbReference type="SAM" id="SignalP"/>
    </source>
</evidence>
<feature type="signal peptide" evidence="2">
    <location>
        <begin position="1"/>
        <end position="22"/>
    </location>
</feature>
<sequence>MHIWLFLTVRAHHFLLILLMLAAEEQKKRKRSESNKKYREKIKKERKQAQSKTVQNESSRCKAQLESFEKSVMKPFLDEACKFSKLVLETGESSGHAIEAVEKQTDLMNSLSWELLKTTFNEHRELYIASEAQHAQEKVTLLKLHAQEMAATEDHHAQEMAEMAAAAALHAREMDAAVARHAREMAAAASRHAREMDAVKTEYSNVICYTSLFLILLLKNIALRLMNLLR</sequence>
<name>A0A6N2MFL2_SALVM</name>
<dbReference type="EMBL" id="CAADRP010001818">
    <property type="protein sequence ID" value="VFU53020.1"/>
    <property type="molecule type" value="Genomic_DNA"/>
</dbReference>
<accession>A0A6N2MFL2</accession>
<reference evidence="3" key="1">
    <citation type="submission" date="2019-03" db="EMBL/GenBank/DDBJ databases">
        <authorList>
            <person name="Mank J."/>
            <person name="Almeida P."/>
        </authorList>
    </citation>
    <scope>NUCLEOTIDE SEQUENCE</scope>
    <source>
        <strain evidence="3">78183</strain>
    </source>
</reference>
<keyword evidence="2" id="KW-0732">Signal</keyword>
<organism evidence="3">
    <name type="scientific">Salix viminalis</name>
    <name type="common">Common osier</name>
    <name type="synonym">Basket willow</name>
    <dbReference type="NCBI Taxonomy" id="40686"/>
    <lineage>
        <taxon>Eukaryota</taxon>
        <taxon>Viridiplantae</taxon>
        <taxon>Streptophyta</taxon>
        <taxon>Embryophyta</taxon>
        <taxon>Tracheophyta</taxon>
        <taxon>Spermatophyta</taxon>
        <taxon>Magnoliopsida</taxon>
        <taxon>eudicotyledons</taxon>
        <taxon>Gunneridae</taxon>
        <taxon>Pentapetalae</taxon>
        <taxon>rosids</taxon>
        <taxon>fabids</taxon>
        <taxon>Malpighiales</taxon>
        <taxon>Salicaceae</taxon>
        <taxon>Saliceae</taxon>
        <taxon>Salix</taxon>
    </lineage>
</organism>
<feature type="chain" id="PRO_5027063626" evidence="2">
    <location>
        <begin position="23"/>
        <end position="230"/>
    </location>
</feature>
<protein>
    <submittedName>
        <fullName evidence="3">Uncharacterized protein</fullName>
    </submittedName>
</protein>
<feature type="region of interest" description="Disordered" evidence="1">
    <location>
        <begin position="29"/>
        <end position="56"/>
    </location>
</feature>
<evidence type="ECO:0000256" key="1">
    <source>
        <dbReference type="SAM" id="MobiDB-lite"/>
    </source>
</evidence>
<evidence type="ECO:0000313" key="3">
    <source>
        <dbReference type="EMBL" id="VFU53020.1"/>
    </source>
</evidence>